<protein>
    <submittedName>
        <fullName evidence="2">Uncharacterized protein</fullName>
    </submittedName>
</protein>
<gene>
    <name evidence="2" type="ordered locus">SCAB_57041</name>
</gene>
<name>C9Z2L8_STRSW</name>
<evidence type="ECO:0000313" key="2">
    <source>
        <dbReference type="EMBL" id="CBG72729.1"/>
    </source>
</evidence>
<feature type="region of interest" description="Disordered" evidence="1">
    <location>
        <begin position="1"/>
        <end position="65"/>
    </location>
</feature>
<dbReference type="HOGENOM" id="CLU_2221815_0_0_11"/>
<sequence length="106" mass="11098">MEGLRTPCNAQTPGHGPKARNGGALRRHAQHSSTSAPTRPDMAGNPKRKEHEVADNTTPPGPSGLLVAVEELTAVHDRYDSLRSDNAGSSGDAPWPGGDGNLHDSE</sequence>
<feature type="region of interest" description="Disordered" evidence="1">
    <location>
        <begin position="79"/>
        <end position="106"/>
    </location>
</feature>
<dbReference type="eggNOG" id="ENOG50308KM">
    <property type="taxonomic scope" value="Bacteria"/>
</dbReference>
<keyword evidence="3" id="KW-1185">Reference proteome</keyword>
<dbReference type="EMBL" id="FN554889">
    <property type="protein sequence ID" value="CBG72729.1"/>
    <property type="molecule type" value="Genomic_DNA"/>
</dbReference>
<evidence type="ECO:0000313" key="3">
    <source>
        <dbReference type="Proteomes" id="UP000001444"/>
    </source>
</evidence>
<proteinExistence type="predicted"/>
<accession>C9Z2L8</accession>
<dbReference type="Proteomes" id="UP000001444">
    <property type="component" value="Chromosome"/>
</dbReference>
<dbReference type="STRING" id="680198.SCAB_57041"/>
<dbReference type="AlphaFoldDB" id="C9Z2L8"/>
<evidence type="ECO:0000256" key="1">
    <source>
        <dbReference type="SAM" id="MobiDB-lite"/>
    </source>
</evidence>
<reference evidence="2 3" key="1">
    <citation type="journal article" date="2010" name="Mol. Plant Microbe Interact.">
        <title>Streptomyces scabies 87-22 contains a coronafacic acid-like biosynthetic cluster that contributes to plant-microbe interactions.</title>
        <authorList>
            <person name="Bignell D.R."/>
            <person name="Seipke R.F."/>
            <person name="Huguet-Tapia J.C."/>
            <person name="Chambers A.H."/>
            <person name="Parry R.J."/>
            <person name="Loria R."/>
        </authorList>
    </citation>
    <scope>NUCLEOTIDE SEQUENCE [LARGE SCALE GENOMIC DNA]</scope>
    <source>
        <strain evidence="2 3">87.22</strain>
    </source>
</reference>
<dbReference type="KEGG" id="scb:SCAB_57041"/>
<organism evidence="2 3">
    <name type="scientific">Streptomyces scabiei (strain 87.22)</name>
    <dbReference type="NCBI Taxonomy" id="680198"/>
    <lineage>
        <taxon>Bacteria</taxon>
        <taxon>Bacillati</taxon>
        <taxon>Actinomycetota</taxon>
        <taxon>Actinomycetes</taxon>
        <taxon>Kitasatosporales</taxon>
        <taxon>Streptomycetaceae</taxon>
        <taxon>Streptomyces</taxon>
    </lineage>
</organism>